<evidence type="ECO:0000256" key="5">
    <source>
        <dbReference type="ARBA" id="ARBA00022857"/>
    </source>
</evidence>
<keyword evidence="4 7" id="KW-0554">One-carbon metabolism</keyword>
<dbReference type="PROSITE" id="PS00075">
    <property type="entry name" value="DHFR_1"/>
    <property type="match status" value="1"/>
</dbReference>
<dbReference type="GO" id="GO:0046452">
    <property type="term" value="P:dihydrofolate metabolic process"/>
    <property type="evidence" value="ECO:0007669"/>
    <property type="project" value="TreeGrafter"/>
</dbReference>
<organism evidence="10 11">
    <name type="scientific">Streptococcus phocae</name>
    <dbReference type="NCBI Taxonomy" id="119224"/>
    <lineage>
        <taxon>Bacteria</taxon>
        <taxon>Bacillati</taxon>
        <taxon>Bacillota</taxon>
        <taxon>Bacilli</taxon>
        <taxon>Lactobacillales</taxon>
        <taxon>Streptococcaceae</taxon>
        <taxon>Streptococcus</taxon>
    </lineage>
</organism>
<evidence type="ECO:0000256" key="8">
    <source>
        <dbReference type="RuleBase" id="RU004474"/>
    </source>
</evidence>
<comment type="catalytic activity">
    <reaction evidence="7">
        <text>(6S)-5,6,7,8-tetrahydrofolate + NADP(+) = 7,8-dihydrofolate + NADPH + H(+)</text>
        <dbReference type="Rhea" id="RHEA:15009"/>
        <dbReference type="ChEBI" id="CHEBI:15378"/>
        <dbReference type="ChEBI" id="CHEBI:57451"/>
        <dbReference type="ChEBI" id="CHEBI:57453"/>
        <dbReference type="ChEBI" id="CHEBI:57783"/>
        <dbReference type="ChEBI" id="CHEBI:58349"/>
        <dbReference type="EC" id="1.5.1.3"/>
    </reaction>
</comment>
<dbReference type="PATRIC" id="fig|119224.3.peg.1599"/>
<gene>
    <name evidence="10" type="ORF">AKK44_02020</name>
</gene>
<name>A0A0P6SF39_9STRE</name>
<dbReference type="CDD" id="cd00209">
    <property type="entry name" value="DHFR"/>
    <property type="match status" value="1"/>
</dbReference>
<dbReference type="SUPFAM" id="SSF53597">
    <property type="entry name" value="Dihydrofolate reductase-like"/>
    <property type="match status" value="1"/>
</dbReference>
<dbReference type="Gene3D" id="3.40.430.10">
    <property type="entry name" value="Dihydrofolate Reductase, subunit A"/>
    <property type="match status" value="1"/>
</dbReference>
<dbReference type="RefSeq" id="WP_054278290.1">
    <property type="nucleotide sequence ID" value="NZ_LHQM01000007.1"/>
</dbReference>
<dbReference type="GO" id="GO:0046655">
    <property type="term" value="P:folic acid metabolic process"/>
    <property type="evidence" value="ECO:0007669"/>
    <property type="project" value="TreeGrafter"/>
</dbReference>
<dbReference type="InterPro" id="IPR001796">
    <property type="entry name" value="DHFR_dom"/>
</dbReference>
<dbReference type="Proteomes" id="UP000049578">
    <property type="component" value="Unassembled WGS sequence"/>
</dbReference>
<dbReference type="STRING" id="119224.AKK44_02020"/>
<dbReference type="PIRSF" id="PIRSF000194">
    <property type="entry name" value="DHFR"/>
    <property type="match status" value="1"/>
</dbReference>
<evidence type="ECO:0000259" key="9">
    <source>
        <dbReference type="PROSITE" id="PS51330"/>
    </source>
</evidence>
<comment type="function">
    <text evidence="7">Key enzyme in folate metabolism. Catalyzes an essential reaction for de novo glycine and purine synthesis, and for DNA precursor synthesis.</text>
</comment>
<comment type="pathway">
    <text evidence="1 7">Cofactor biosynthesis; tetrahydrofolate biosynthesis; 5,6,7,8-tetrahydrofolate from 7,8-dihydrofolate: step 1/1.</text>
</comment>
<dbReference type="UniPathway" id="UPA00077">
    <property type="reaction ID" value="UER00158"/>
</dbReference>
<dbReference type="GO" id="GO:0004146">
    <property type="term" value="F:dihydrofolate reductase activity"/>
    <property type="evidence" value="ECO:0007669"/>
    <property type="project" value="UniProtKB-EC"/>
</dbReference>
<evidence type="ECO:0000256" key="1">
    <source>
        <dbReference type="ARBA" id="ARBA00004903"/>
    </source>
</evidence>
<dbReference type="AlphaFoldDB" id="A0A0P6SF39"/>
<dbReference type="PANTHER" id="PTHR48069">
    <property type="entry name" value="DIHYDROFOLATE REDUCTASE"/>
    <property type="match status" value="1"/>
</dbReference>
<dbReference type="InterPro" id="IPR024072">
    <property type="entry name" value="DHFR-like_dom_sf"/>
</dbReference>
<protein>
    <recommendedName>
        <fullName evidence="3 7">Dihydrofolate reductase</fullName>
        <ecNumber evidence="3 7">1.5.1.3</ecNumber>
    </recommendedName>
</protein>
<feature type="domain" description="DHFR" evidence="9">
    <location>
        <begin position="4"/>
        <end position="164"/>
    </location>
</feature>
<dbReference type="InterPro" id="IPR012259">
    <property type="entry name" value="DHFR"/>
</dbReference>
<dbReference type="GO" id="GO:0005829">
    <property type="term" value="C:cytosol"/>
    <property type="evidence" value="ECO:0007669"/>
    <property type="project" value="TreeGrafter"/>
</dbReference>
<keyword evidence="6 7" id="KW-0560">Oxidoreductase</keyword>
<keyword evidence="5 7" id="KW-0521">NADP</keyword>
<dbReference type="GO" id="GO:0046654">
    <property type="term" value="P:tetrahydrofolate biosynthetic process"/>
    <property type="evidence" value="ECO:0007669"/>
    <property type="project" value="UniProtKB-UniPathway"/>
</dbReference>
<comment type="caution">
    <text evidence="10">The sequence shown here is derived from an EMBL/GenBank/DDBJ whole genome shotgun (WGS) entry which is preliminary data.</text>
</comment>
<keyword evidence="11" id="KW-1185">Reference proteome</keyword>
<sequence length="165" mass="19361">MTKEIVAIWAEDESGVIGVDGRLPWHLPKELQHFKQTTLNQAILMGRVTFDGMKRRLLPNRQTLVLTRDKHYHVDGALTMASVEQVLEWYHTQEKTLYIIGGNKVLEAFDGYFNKIIKTVVHHRFDGDTYRPRLDLHRFVTAEEVFYPKDEKNPYDFTVTVLKHH</sequence>
<evidence type="ECO:0000256" key="3">
    <source>
        <dbReference type="ARBA" id="ARBA00012856"/>
    </source>
</evidence>
<dbReference type="InterPro" id="IPR017925">
    <property type="entry name" value="DHFR_CS"/>
</dbReference>
<accession>A0A0P6SF39</accession>
<dbReference type="EMBL" id="LHQM01000007">
    <property type="protein sequence ID" value="KPJ22930.1"/>
    <property type="molecule type" value="Genomic_DNA"/>
</dbReference>
<dbReference type="PRINTS" id="PR00070">
    <property type="entry name" value="DHFR"/>
</dbReference>
<proteinExistence type="inferred from homology"/>
<reference evidence="10 11" key="1">
    <citation type="submission" date="2015-08" db="EMBL/GenBank/DDBJ databases">
        <title>Genome sequence of Streptococcus phocae subsp. phocae ATCC 51973T isolated from liver specimen obtained from seal.</title>
        <authorList>
            <person name="Avendano-Herrera R."/>
        </authorList>
    </citation>
    <scope>NUCLEOTIDE SEQUENCE [LARGE SCALE GENOMIC DNA]</scope>
    <source>
        <strain evidence="10 11">ATCC 51973</strain>
    </source>
</reference>
<dbReference type="PROSITE" id="PS51330">
    <property type="entry name" value="DHFR_2"/>
    <property type="match status" value="1"/>
</dbReference>
<comment type="similarity">
    <text evidence="2 7 8">Belongs to the dihydrofolate reductase family.</text>
</comment>
<dbReference type="FunFam" id="3.40.430.10:FF:000009">
    <property type="entry name" value="Dihydrofolate reductase"/>
    <property type="match status" value="1"/>
</dbReference>
<dbReference type="Pfam" id="PF00186">
    <property type="entry name" value="DHFR_1"/>
    <property type="match status" value="1"/>
</dbReference>
<dbReference type="GO" id="GO:0006730">
    <property type="term" value="P:one-carbon metabolic process"/>
    <property type="evidence" value="ECO:0007669"/>
    <property type="project" value="UniProtKB-KW"/>
</dbReference>
<evidence type="ECO:0000313" key="11">
    <source>
        <dbReference type="Proteomes" id="UP000049578"/>
    </source>
</evidence>
<evidence type="ECO:0000313" key="10">
    <source>
        <dbReference type="EMBL" id="KPJ22930.1"/>
    </source>
</evidence>
<dbReference type="GO" id="GO:0050661">
    <property type="term" value="F:NADP binding"/>
    <property type="evidence" value="ECO:0007669"/>
    <property type="project" value="InterPro"/>
</dbReference>
<dbReference type="PANTHER" id="PTHR48069:SF3">
    <property type="entry name" value="DIHYDROFOLATE REDUCTASE"/>
    <property type="match status" value="1"/>
</dbReference>
<evidence type="ECO:0000256" key="4">
    <source>
        <dbReference type="ARBA" id="ARBA00022563"/>
    </source>
</evidence>
<evidence type="ECO:0000256" key="2">
    <source>
        <dbReference type="ARBA" id="ARBA00009539"/>
    </source>
</evidence>
<evidence type="ECO:0000256" key="7">
    <source>
        <dbReference type="PIRNR" id="PIRNR000194"/>
    </source>
</evidence>
<dbReference type="EC" id="1.5.1.3" evidence="3 7"/>
<evidence type="ECO:0000256" key="6">
    <source>
        <dbReference type="ARBA" id="ARBA00023002"/>
    </source>
</evidence>